<feature type="region of interest" description="Disordered" evidence="11">
    <location>
        <begin position="176"/>
        <end position="214"/>
    </location>
</feature>
<dbReference type="InterPro" id="IPR007818">
    <property type="entry name" value="SHI"/>
</dbReference>
<keyword evidence="13" id="KW-1185">Reference proteome</keyword>
<dbReference type="InterPro" id="IPR006510">
    <property type="entry name" value="Znf_LRP1"/>
</dbReference>
<keyword evidence="7" id="KW-0238">DNA-binding</keyword>
<dbReference type="NCBIfam" id="TIGR01624">
    <property type="entry name" value="LRP1_Cterm"/>
    <property type="match status" value="1"/>
</dbReference>
<evidence type="ECO:0000256" key="8">
    <source>
        <dbReference type="ARBA" id="ARBA00023159"/>
    </source>
</evidence>
<evidence type="ECO:0000256" key="11">
    <source>
        <dbReference type="SAM" id="MobiDB-lite"/>
    </source>
</evidence>
<evidence type="ECO:0000256" key="1">
    <source>
        <dbReference type="ARBA" id="ARBA00004123"/>
    </source>
</evidence>
<keyword evidence="6" id="KW-0073">Auxin biosynthesis</keyword>
<dbReference type="GO" id="GO:0005634">
    <property type="term" value="C:nucleus"/>
    <property type="evidence" value="ECO:0007669"/>
    <property type="project" value="UniProtKB-SubCell"/>
</dbReference>
<name>A0A498KI40_MALDO</name>
<gene>
    <name evidence="12" type="ORF">DVH24_006499</name>
</gene>
<comment type="subcellular location">
    <subcellularLocation>
        <location evidence="1">Nucleus</location>
    </subcellularLocation>
</comment>
<dbReference type="PANTHER" id="PTHR31604">
    <property type="entry name" value="PROTEIN LATERAL ROOT PRIMORDIUM 1"/>
    <property type="match status" value="1"/>
</dbReference>
<evidence type="ECO:0000256" key="9">
    <source>
        <dbReference type="ARBA" id="ARBA00023242"/>
    </source>
</evidence>
<keyword evidence="10" id="KW-0927">Auxin signaling pathway</keyword>
<keyword evidence="8" id="KW-0010">Activator</keyword>
<dbReference type="AlphaFoldDB" id="A0A498KI40"/>
<evidence type="ECO:0000313" key="13">
    <source>
        <dbReference type="Proteomes" id="UP000290289"/>
    </source>
</evidence>
<dbReference type="NCBIfam" id="TIGR01623">
    <property type="entry name" value="put_zinc_LRP1"/>
    <property type="match status" value="1"/>
</dbReference>
<dbReference type="GO" id="GO:0009734">
    <property type="term" value="P:auxin-activated signaling pathway"/>
    <property type="evidence" value="ECO:0007669"/>
    <property type="project" value="UniProtKB-KW"/>
</dbReference>
<dbReference type="GO" id="GO:0046872">
    <property type="term" value="F:metal ion binding"/>
    <property type="evidence" value="ECO:0007669"/>
    <property type="project" value="UniProtKB-KW"/>
</dbReference>
<keyword evidence="4" id="KW-0479">Metal-binding</keyword>
<dbReference type="InterPro" id="IPR006511">
    <property type="entry name" value="SHI_C"/>
</dbReference>
<feature type="region of interest" description="Disordered" evidence="11">
    <location>
        <begin position="278"/>
        <end position="309"/>
    </location>
</feature>
<proteinExistence type="inferred from homology"/>
<dbReference type="Pfam" id="PF05142">
    <property type="entry name" value="DUF702"/>
    <property type="match status" value="1"/>
</dbReference>
<sequence length="309" mass="32834">MLGLRDILLIAPTPTSLHHQQHQPISSDHHTALPLPSSAALGVGLGIFPLLTATPHAPIAEGNSDTSHFWELRKCQDPNSSKQDMLNFGNQHHGGAQQHEQVVECHGNNDRDGAGGGKSSNMKACKDCGNRAKKGCEYRRCRTCCRGHGYHCSTHVKSTWVPASRRRERQNMVTVAVPGVGGGSGGGEGSSGSSSVAKRPRVAVPSQNASTDANIKRSLPDKVCAPAVFRCHRVTAISNGEAELAYQATVKISGHVFRGLLYDHGVDENNTLPCISQPNLESDTNQRNADSASTPTVPPSNNACPTSTS</sequence>
<evidence type="ECO:0000256" key="7">
    <source>
        <dbReference type="ARBA" id="ARBA00023125"/>
    </source>
</evidence>
<dbReference type="Proteomes" id="UP000290289">
    <property type="component" value="Chromosome 2"/>
</dbReference>
<dbReference type="GO" id="GO:0003700">
    <property type="term" value="F:DNA-binding transcription factor activity"/>
    <property type="evidence" value="ECO:0007669"/>
    <property type="project" value="InterPro"/>
</dbReference>
<evidence type="ECO:0000256" key="2">
    <source>
        <dbReference type="ARBA" id="ARBA00006911"/>
    </source>
</evidence>
<dbReference type="GO" id="GO:0009851">
    <property type="term" value="P:auxin biosynthetic process"/>
    <property type="evidence" value="ECO:0007669"/>
    <property type="project" value="UniProtKB-KW"/>
</dbReference>
<reference evidence="12 13" key="1">
    <citation type="submission" date="2018-10" db="EMBL/GenBank/DDBJ databases">
        <title>A high-quality apple genome assembly.</title>
        <authorList>
            <person name="Hu J."/>
        </authorList>
    </citation>
    <scope>NUCLEOTIDE SEQUENCE [LARGE SCALE GENOMIC DNA]</scope>
    <source>
        <strain evidence="13">cv. HFTH1</strain>
        <tissue evidence="12">Young leaf</tissue>
    </source>
</reference>
<comment type="similarity">
    <text evidence="2">Belongs to the SHI protein family.</text>
</comment>
<evidence type="ECO:0000256" key="4">
    <source>
        <dbReference type="ARBA" id="ARBA00022723"/>
    </source>
</evidence>
<evidence type="ECO:0000313" key="12">
    <source>
        <dbReference type="EMBL" id="RXI05242.1"/>
    </source>
</evidence>
<organism evidence="12 13">
    <name type="scientific">Malus domestica</name>
    <name type="common">Apple</name>
    <name type="synonym">Pyrus malus</name>
    <dbReference type="NCBI Taxonomy" id="3750"/>
    <lineage>
        <taxon>Eukaryota</taxon>
        <taxon>Viridiplantae</taxon>
        <taxon>Streptophyta</taxon>
        <taxon>Embryophyta</taxon>
        <taxon>Tracheophyta</taxon>
        <taxon>Spermatophyta</taxon>
        <taxon>Magnoliopsida</taxon>
        <taxon>eudicotyledons</taxon>
        <taxon>Gunneridae</taxon>
        <taxon>Pentapetalae</taxon>
        <taxon>rosids</taxon>
        <taxon>fabids</taxon>
        <taxon>Rosales</taxon>
        <taxon>Rosaceae</taxon>
        <taxon>Amygdaloideae</taxon>
        <taxon>Maleae</taxon>
        <taxon>Malus</taxon>
    </lineage>
</organism>
<keyword evidence="5" id="KW-0862">Zinc</keyword>
<evidence type="ECO:0000256" key="10">
    <source>
        <dbReference type="ARBA" id="ARBA00023294"/>
    </source>
</evidence>
<evidence type="ECO:0000256" key="3">
    <source>
        <dbReference type="ARBA" id="ARBA00022473"/>
    </source>
</evidence>
<comment type="caution">
    <text evidence="12">The sequence shown here is derived from an EMBL/GenBank/DDBJ whole genome shotgun (WGS) entry which is preliminary data.</text>
</comment>
<dbReference type="EMBL" id="RDQH01000328">
    <property type="protein sequence ID" value="RXI05242.1"/>
    <property type="molecule type" value="Genomic_DNA"/>
</dbReference>
<dbReference type="PANTHER" id="PTHR31604:SF28">
    <property type="entry name" value="PROTEIN SHI RELATED SEQUENCE 6"/>
    <property type="match status" value="1"/>
</dbReference>
<accession>A0A498KI40</accession>
<evidence type="ECO:0000256" key="6">
    <source>
        <dbReference type="ARBA" id="ARBA00023070"/>
    </source>
</evidence>
<protein>
    <submittedName>
        <fullName evidence="12">Uncharacterized protein</fullName>
    </submittedName>
</protein>
<keyword evidence="9" id="KW-0539">Nucleus</keyword>
<dbReference type="GO" id="GO:0045893">
    <property type="term" value="P:positive regulation of DNA-templated transcription"/>
    <property type="evidence" value="ECO:0007669"/>
    <property type="project" value="TreeGrafter"/>
</dbReference>
<feature type="compositionally biased region" description="Gly residues" evidence="11">
    <location>
        <begin position="179"/>
        <end position="190"/>
    </location>
</feature>
<keyword evidence="3" id="KW-0217">Developmental protein</keyword>
<evidence type="ECO:0000256" key="5">
    <source>
        <dbReference type="ARBA" id="ARBA00022833"/>
    </source>
</evidence>
<dbReference type="GO" id="GO:0003677">
    <property type="term" value="F:DNA binding"/>
    <property type="evidence" value="ECO:0007669"/>
    <property type="project" value="UniProtKB-KW"/>
</dbReference>